<comment type="caution">
    <text evidence="1">The sequence shown here is derived from an EMBL/GenBank/DDBJ whole genome shotgun (WGS) entry which is preliminary data.</text>
</comment>
<protein>
    <submittedName>
        <fullName evidence="1">Uncharacterized protein</fullName>
    </submittedName>
</protein>
<dbReference type="AlphaFoldDB" id="A0A0F8WK66"/>
<gene>
    <name evidence="1" type="ORF">LCGC14_3058360</name>
</gene>
<evidence type="ECO:0000313" key="1">
    <source>
        <dbReference type="EMBL" id="KKK57053.1"/>
    </source>
</evidence>
<reference evidence="1" key="1">
    <citation type="journal article" date="2015" name="Nature">
        <title>Complex archaea that bridge the gap between prokaryotes and eukaryotes.</title>
        <authorList>
            <person name="Spang A."/>
            <person name="Saw J.H."/>
            <person name="Jorgensen S.L."/>
            <person name="Zaremba-Niedzwiedzka K."/>
            <person name="Martijn J."/>
            <person name="Lind A.E."/>
            <person name="van Eijk R."/>
            <person name="Schleper C."/>
            <person name="Guy L."/>
            <person name="Ettema T.J."/>
        </authorList>
    </citation>
    <scope>NUCLEOTIDE SEQUENCE</scope>
</reference>
<name>A0A0F8WK66_9ZZZZ</name>
<accession>A0A0F8WK66</accession>
<organism evidence="1">
    <name type="scientific">marine sediment metagenome</name>
    <dbReference type="NCBI Taxonomy" id="412755"/>
    <lineage>
        <taxon>unclassified sequences</taxon>
        <taxon>metagenomes</taxon>
        <taxon>ecological metagenomes</taxon>
    </lineage>
</organism>
<dbReference type="EMBL" id="LAZR01064680">
    <property type="protein sequence ID" value="KKK57053.1"/>
    <property type="molecule type" value="Genomic_DNA"/>
</dbReference>
<sequence>MTITIVDAYYTALDPDGLEDDVVSHFTLNFESDNFDDIFYDLDISLILPSETSFDYHYDLSTSVFDLSYTIYFYNHATENGWYTVQITGTIFQGGYATDTVDFTFDPPGGTPGGNPLSLLILL</sequence>
<proteinExistence type="predicted"/>